<dbReference type="Gene3D" id="1.10.287.110">
    <property type="entry name" value="DnaJ domain"/>
    <property type="match status" value="1"/>
</dbReference>
<dbReference type="InterPro" id="IPR036869">
    <property type="entry name" value="J_dom_sf"/>
</dbReference>
<dbReference type="GO" id="GO:0030544">
    <property type="term" value="F:Hsp70 protein binding"/>
    <property type="evidence" value="ECO:0007669"/>
    <property type="project" value="InterPro"/>
</dbReference>
<dbReference type="KEGG" id="osn:115216544"/>
<feature type="compositionally biased region" description="Basic residues" evidence="2">
    <location>
        <begin position="161"/>
        <end position="171"/>
    </location>
</feature>
<protein>
    <submittedName>
        <fullName evidence="5 6">DnaJ homolog subfamily B member 6 isoform X1</fullName>
    </submittedName>
</protein>
<evidence type="ECO:0000259" key="3">
    <source>
        <dbReference type="PROSITE" id="PS50076"/>
    </source>
</evidence>
<evidence type="ECO:0000313" key="5">
    <source>
        <dbReference type="RefSeq" id="XP_029641858.1"/>
    </source>
</evidence>
<evidence type="ECO:0000256" key="1">
    <source>
        <dbReference type="ARBA" id="ARBA00023186"/>
    </source>
</evidence>
<dbReference type="PROSITE" id="PS00636">
    <property type="entry name" value="DNAJ_1"/>
    <property type="match status" value="1"/>
</dbReference>
<organism evidence="4 5">
    <name type="scientific">Octopus sinensis</name>
    <name type="common">East Asian common octopus</name>
    <dbReference type="NCBI Taxonomy" id="2607531"/>
    <lineage>
        <taxon>Eukaryota</taxon>
        <taxon>Metazoa</taxon>
        <taxon>Spiralia</taxon>
        <taxon>Lophotrochozoa</taxon>
        <taxon>Mollusca</taxon>
        <taxon>Cephalopoda</taxon>
        <taxon>Coleoidea</taxon>
        <taxon>Octopodiformes</taxon>
        <taxon>Octopoda</taxon>
        <taxon>Incirrata</taxon>
        <taxon>Octopodidae</taxon>
        <taxon>Octopus</taxon>
    </lineage>
</organism>
<dbReference type="CDD" id="cd06257">
    <property type="entry name" value="DnaJ"/>
    <property type="match status" value="1"/>
</dbReference>
<dbReference type="Proteomes" id="UP000515154">
    <property type="component" value="Linkage group LG10"/>
</dbReference>
<keyword evidence="1" id="KW-0143">Chaperone</keyword>
<proteinExistence type="predicted"/>
<dbReference type="GO" id="GO:0051082">
    <property type="term" value="F:unfolded protein binding"/>
    <property type="evidence" value="ECO:0007669"/>
    <property type="project" value="InterPro"/>
</dbReference>
<dbReference type="RefSeq" id="XP_029641858.1">
    <property type="nucleotide sequence ID" value="XM_029785998.2"/>
</dbReference>
<feature type="domain" description="J" evidence="3">
    <location>
        <begin position="4"/>
        <end position="70"/>
    </location>
</feature>
<dbReference type="RefSeq" id="XP_036362630.1">
    <property type="nucleotide sequence ID" value="XM_036506737.1"/>
</dbReference>
<dbReference type="GO" id="GO:0005737">
    <property type="term" value="C:cytoplasm"/>
    <property type="evidence" value="ECO:0007669"/>
    <property type="project" value="UniProtKB-ARBA"/>
</dbReference>
<evidence type="ECO:0000313" key="4">
    <source>
        <dbReference type="Proteomes" id="UP000515154"/>
    </source>
</evidence>
<dbReference type="FunFam" id="1.10.287.110:FF:000021">
    <property type="entry name" value="DnaJ (Hsp40) homolog, subfamily B, member 2"/>
    <property type="match status" value="1"/>
</dbReference>
<feature type="region of interest" description="Disordered" evidence="2">
    <location>
        <begin position="160"/>
        <end position="183"/>
    </location>
</feature>
<dbReference type="SMART" id="SM00271">
    <property type="entry name" value="DnaJ"/>
    <property type="match status" value="1"/>
</dbReference>
<dbReference type="InterPro" id="IPR018253">
    <property type="entry name" value="DnaJ_domain_CS"/>
</dbReference>
<dbReference type="InterPro" id="IPR043183">
    <property type="entry name" value="DNJB2/6-like"/>
</dbReference>
<dbReference type="PRINTS" id="PR00625">
    <property type="entry name" value="JDOMAIN"/>
</dbReference>
<reference evidence="5 6" key="1">
    <citation type="submission" date="2025-08" db="UniProtKB">
        <authorList>
            <consortium name="RefSeq"/>
        </authorList>
    </citation>
    <scope>IDENTIFICATION</scope>
</reference>
<dbReference type="Pfam" id="PF00226">
    <property type="entry name" value="DnaJ"/>
    <property type="match status" value="1"/>
</dbReference>
<gene>
    <name evidence="5 6" type="primary">LOC115216544</name>
</gene>
<keyword evidence="4" id="KW-1185">Reference proteome</keyword>
<evidence type="ECO:0000256" key="2">
    <source>
        <dbReference type="SAM" id="MobiDB-lite"/>
    </source>
</evidence>
<evidence type="ECO:0000313" key="6">
    <source>
        <dbReference type="RefSeq" id="XP_036362630.1"/>
    </source>
</evidence>
<dbReference type="PROSITE" id="PS50076">
    <property type="entry name" value="DNAJ_2"/>
    <property type="match status" value="1"/>
</dbReference>
<dbReference type="SUPFAM" id="SSF46565">
    <property type="entry name" value="Chaperone J-domain"/>
    <property type="match status" value="1"/>
</dbReference>
<dbReference type="InterPro" id="IPR001623">
    <property type="entry name" value="DnaJ_domain"/>
</dbReference>
<dbReference type="AlphaFoldDB" id="A0A6P7SUI3"/>
<name>A0A6P7SUI3_9MOLL</name>
<accession>A0A6P7SUI3</accession>
<dbReference type="PANTHER" id="PTHR45168:SF3">
    <property type="entry name" value="DNAJ HEAT SHOCK PROTEIN FAMILY (HSP40) MEMBER B2"/>
    <property type="match status" value="1"/>
</dbReference>
<sequence>MTVDYYKVLGVNNNATDAEIKKAYRKLALKWHPDKNPDRKDEAERKFKEISQAYEVLSDKQKRDVYDRYGLEGLTGMHTDGHPGSGFEFSFGYPAFHFRDPEEVFREFFGGRDPFAEFFSGGRTCRIQPNDRMFQHSFPGFPSPSLFDPFLDESVFNAGPSRRRHHNRRHRMEQQQQQGVSRRQRTPFGFAPFGLGIPSFFDDPFELAPAGFTSFSSTSFTGPTMGGNFRSSSTSTKYNNGKKIVTRKTMENGIETVTVEEDGVLKSKTVNGEAQALTY</sequence>
<dbReference type="PANTHER" id="PTHR45168">
    <property type="entry name" value="DNAJ HOMOLOG SUBFAMILY B MEMBER 2"/>
    <property type="match status" value="1"/>
</dbReference>